<accession>A0A484GVD9</accession>
<comment type="caution">
    <text evidence="3">The sequence shown here is derived from an EMBL/GenBank/DDBJ whole genome shotgun (WGS) entry which is preliminary data.</text>
</comment>
<dbReference type="Proteomes" id="UP000295264">
    <property type="component" value="Unassembled WGS sequence"/>
</dbReference>
<gene>
    <name evidence="3" type="ORF">DBR06_SOUSAS32610003</name>
</gene>
<proteinExistence type="predicted"/>
<evidence type="ECO:0000256" key="1">
    <source>
        <dbReference type="SAM" id="Coils"/>
    </source>
</evidence>
<protein>
    <recommendedName>
        <fullName evidence="2">LAMB1/2/3/4 helical domain-containing protein</fullName>
    </recommendedName>
</protein>
<dbReference type="Pfam" id="PF23219">
    <property type="entry name" value="LAMB1"/>
    <property type="match status" value="1"/>
</dbReference>
<feature type="domain" description="LAMB1/2/3/4 helical" evidence="2">
    <location>
        <begin position="56"/>
        <end position="171"/>
    </location>
</feature>
<keyword evidence="4" id="KW-1185">Reference proteome</keyword>
<dbReference type="AlphaFoldDB" id="A0A484GVD9"/>
<organism evidence="3 4">
    <name type="scientific">Sousa chinensis</name>
    <name type="common">Indo-pacific humpbacked dolphin</name>
    <name type="synonym">Steno chinensis</name>
    <dbReference type="NCBI Taxonomy" id="103600"/>
    <lineage>
        <taxon>Eukaryota</taxon>
        <taxon>Metazoa</taxon>
        <taxon>Chordata</taxon>
        <taxon>Craniata</taxon>
        <taxon>Vertebrata</taxon>
        <taxon>Euteleostomi</taxon>
        <taxon>Mammalia</taxon>
        <taxon>Eutheria</taxon>
        <taxon>Laurasiatheria</taxon>
        <taxon>Artiodactyla</taxon>
        <taxon>Whippomorpha</taxon>
        <taxon>Cetacea</taxon>
        <taxon>Odontoceti</taxon>
        <taxon>Delphinidae</taxon>
        <taxon>Sousa</taxon>
    </lineage>
</organism>
<dbReference type="InterPro" id="IPR056558">
    <property type="entry name" value="LAMB1-4_helical"/>
</dbReference>
<evidence type="ECO:0000313" key="3">
    <source>
        <dbReference type="EMBL" id="TEA39877.1"/>
    </source>
</evidence>
<feature type="coiled-coil region" evidence="1">
    <location>
        <begin position="64"/>
        <end position="98"/>
    </location>
</feature>
<evidence type="ECO:0000313" key="4">
    <source>
        <dbReference type="Proteomes" id="UP000295264"/>
    </source>
</evidence>
<evidence type="ECO:0000259" key="2">
    <source>
        <dbReference type="Pfam" id="PF23219"/>
    </source>
</evidence>
<keyword evidence="1" id="KW-0175">Coiled coil</keyword>
<name>A0A484GVD9_SOUCH</name>
<reference evidence="3 4" key="1">
    <citation type="journal article" date="2018" name="Genomics">
        <title>Molecular footprints of inshore aquatic adaptation in Indo-Pacific humpback dolphin (Sousa chinensis).</title>
        <authorList>
            <person name="Ming Y."/>
            <person name="Jian J."/>
            <person name="Yu F."/>
            <person name="Yu X."/>
            <person name="Wang J."/>
            <person name="Liu W."/>
        </authorList>
    </citation>
    <scope>NUCLEOTIDE SEQUENCE [LARGE SCALE GENOMIC DNA]</scope>
    <source>
        <strain evidence="3">MY-2018</strain>
        <tissue evidence="3">Skin</tissue>
    </source>
</reference>
<dbReference type="EMBL" id="QWLN02003486">
    <property type="protein sequence ID" value="TEA39877.1"/>
    <property type="molecule type" value="Genomic_DNA"/>
</dbReference>
<sequence>MPEEIMREFSGVMTEDGLQRDVLRVNDLYLVQLSKETSQNVPNCYVCFIVVFFLFQIKNISKLAEVSKNNALQLSEKLRNMKNQSESEEEKMNLLIKKLKMFLLEDNTPPEDIERFANRVLDIHLPVTSQNLTHEFDKIRKLLQLCEDYRTEENRLHKAADGARKVLVKAKAAE</sequence>